<dbReference type="SUPFAM" id="SSF51182">
    <property type="entry name" value="RmlC-like cupins"/>
    <property type="match status" value="1"/>
</dbReference>
<dbReference type="PIRSF" id="PIRSF006232">
    <property type="entry name" value="Pirin"/>
    <property type="match status" value="1"/>
</dbReference>
<evidence type="ECO:0000259" key="3">
    <source>
        <dbReference type="Pfam" id="PF02678"/>
    </source>
</evidence>
<dbReference type="Proteomes" id="UP000004688">
    <property type="component" value="Chromosome"/>
</dbReference>
<evidence type="ECO:0000256" key="2">
    <source>
        <dbReference type="RuleBase" id="RU003457"/>
    </source>
</evidence>
<reference evidence="4 5" key="1">
    <citation type="journal article" date="2013" name="PLoS ONE">
        <title>Poles Apart: Arctic and Antarctic Octadecabacter strains Share High Genome Plasticity and a New Type of Xanthorhodopsin.</title>
        <authorList>
            <person name="Vollmers J."/>
            <person name="Voget S."/>
            <person name="Dietrich S."/>
            <person name="Gollnow K."/>
            <person name="Smits M."/>
            <person name="Meyer K."/>
            <person name="Brinkhoff T."/>
            <person name="Simon M."/>
            <person name="Daniel R."/>
        </authorList>
    </citation>
    <scope>NUCLEOTIDE SEQUENCE [LARGE SCALE GENOMIC DNA]</scope>
    <source>
        <strain evidence="4 5">238</strain>
    </source>
</reference>
<dbReference type="InterPro" id="IPR012093">
    <property type="entry name" value="Pirin"/>
</dbReference>
<evidence type="ECO:0000313" key="5">
    <source>
        <dbReference type="Proteomes" id="UP000004688"/>
    </source>
</evidence>
<proteinExistence type="inferred from homology"/>
<comment type="similarity">
    <text evidence="1 2">Belongs to the pirin family.</text>
</comment>
<name>M9RTW5_9RHOB</name>
<evidence type="ECO:0000313" key="4">
    <source>
        <dbReference type="EMBL" id="AGI73936.1"/>
    </source>
</evidence>
<dbReference type="CDD" id="cd02247">
    <property type="entry name" value="cupin_pirin_C"/>
    <property type="match status" value="1"/>
</dbReference>
<gene>
    <name evidence="4" type="ORF">OA238_c40000</name>
</gene>
<dbReference type="InterPro" id="IPR011051">
    <property type="entry name" value="RmlC_Cupin_sf"/>
</dbReference>
<evidence type="ECO:0000256" key="1">
    <source>
        <dbReference type="ARBA" id="ARBA00008416"/>
    </source>
</evidence>
<dbReference type="HOGENOM" id="CLU_045717_2_0_5"/>
<protein>
    <submittedName>
        <fullName evidence="4">Pirin-like protein</fullName>
    </submittedName>
</protein>
<accession>M9RTW5</accession>
<dbReference type="InterPro" id="IPR014710">
    <property type="entry name" value="RmlC-like_jellyroll"/>
</dbReference>
<organism evidence="4 5">
    <name type="scientific">Octadecabacter arcticus 238</name>
    <dbReference type="NCBI Taxonomy" id="391616"/>
    <lineage>
        <taxon>Bacteria</taxon>
        <taxon>Pseudomonadati</taxon>
        <taxon>Pseudomonadota</taxon>
        <taxon>Alphaproteobacteria</taxon>
        <taxon>Rhodobacterales</taxon>
        <taxon>Roseobacteraceae</taxon>
        <taxon>Octadecabacter</taxon>
    </lineage>
</organism>
<dbReference type="PANTHER" id="PTHR13903:SF8">
    <property type="entry name" value="PIRIN"/>
    <property type="match status" value="1"/>
</dbReference>
<dbReference type="EMBL" id="CP003742">
    <property type="protein sequence ID" value="AGI73936.1"/>
    <property type="molecule type" value="Genomic_DNA"/>
</dbReference>
<dbReference type="KEGG" id="oar:OA238_c40000"/>
<sequence>MRSMTKLRPIVARARGHQHGPINRLISPDDLGDRLKPFIFLDFFNAEIEPGFGFGMHPHSGIATLTWQPGTDVRYSDTTGQNGILKAGGLEWMNAGGGAWHQGSLMGSGRVTGFQLWVAMPPGVEDGPSSGQYIPPADVAQTPIPGGTLRVLLGEIGKEAGRVASPITSQQDMTYLVVTLSPGSRWSFTPPEAHSTAFAFVFSGAANVQGEAGGASLMVLGDKGDIVVETTDQPAEVLIGTAAPHPYPLVLGPSSVHTNAASLAAAQTRIRQIRPNLPK</sequence>
<dbReference type="Pfam" id="PF02678">
    <property type="entry name" value="Pirin"/>
    <property type="match status" value="1"/>
</dbReference>
<keyword evidence="5" id="KW-1185">Reference proteome</keyword>
<feature type="domain" description="Pirin N-terminal" evidence="3">
    <location>
        <begin position="32"/>
        <end position="118"/>
    </location>
</feature>
<dbReference type="InterPro" id="IPR003829">
    <property type="entry name" value="Pirin_N_dom"/>
</dbReference>
<dbReference type="STRING" id="391616.OA238_c40000"/>
<dbReference type="Gene3D" id="2.60.120.10">
    <property type="entry name" value="Jelly Rolls"/>
    <property type="match status" value="1"/>
</dbReference>
<dbReference type="AlphaFoldDB" id="M9RTW5"/>
<dbReference type="OrthoDB" id="9780903at2"/>
<dbReference type="eggNOG" id="COG1741">
    <property type="taxonomic scope" value="Bacteria"/>
</dbReference>
<dbReference type="PANTHER" id="PTHR13903">
    <property type="entry name" value="PIRIN-RELATED"/>
    <property type="match status" value="1"/>
</dbReference>